<evidence type="ECO:0000259" key="5">
    <source>
        <dbReference type="PROSITE" id="PS51000"/>
    </source>
</evidence>
<dbReference type="InterPro" id="IPR001034">
    <property type="entry name" value="DeoR_HTH"/>
</dbReference>
<dbReference type="InterPro" id="IPR018356">
    <property type="entry name" value="Tscrpt_reg_HTH_DeoR_CS"/>
</dbReference>
<dbReference type="SUPFAM" id="SSF46785">
    <property type="entry name" value="Winged helix' DNA-binding domain"/>
    <property type="match status" value="1"/>
</dbReference>
<keyword evidence="1" id="KW-0678">Repressor</keyword>
<dbReference type="SUPFAM" id="SSF100950">
    <property type="entry name" value="NagB/RpiA/CoA transferase-like"/>
    <property type="match status" value="1"/>
</dbReference>
<dbReference type="InterPro" id="IPR036390">
    <property type="entry name" value="WH_DNA-bd_sf"/>
</dbReference>
<dbReference type="Pfam" id="PF00455">
    <property type="entry name" value="DeoRC"/>
    <property type="match status" value="1"/>
</dbReference>
<name>A0A1I2B6J2_9RHOB</name>
<keyword evidence="2" id="KW-0805">Transcription regulation</keyword>
<dbReference type="SMART" id="SM00420">
    <property type="entry name" value="HTH_DEOR"/>
    <property type="match status" value="1"/>
</dbReference>
<dbReference type="AlphaFoldDB" id="A0A1I2B6J2"/>
<dbReference type="Pfam" id="PF08220">
    <property type="entry name" value="HTH_DeoR"/>
    <property type="match status" value="1"/>
</dbReference>
<dbReference type="GO" id="GO:0003677">
    <property type="term" value="F:DNA binding"/>
    <property type="evidence" value="ECO:0007669"/>
    <property type="project" value="UniProtKB-KW"/>
</dbReference>
<keyword evidence="4" id="KW-0804">Transcription</keyword>
<dbReference type="PANTHER" id="PTHR30363">
    <property type="entry name" value="HTH-TYPE TRANSCRIPTIONAL REGULATOR SRLR-RELATED"/>
    <property type="match status" value="1"/>
</dbReference>
<dbReference type="InterPro" id="IPR050313">
    <property type="entry name" value="Carb_Metab_HTH_regulators"/>
</dbReference>
<feature type="domain" description="HTH deoR-type" evidence="5">
    <location>
        <begin position="12"/>
        <end position="67"/>
    </location>
</feature>
<evidence type="ECO:0000256" key="4">
    <source>
        <dbReference type="ARBA" id="ARBA00023163"/>
    </source>
</evidence>
<dbReference type="PROSITE" id="PS00894">
    <property type="entry name" value="HTH_DEOR_1"/>
    <property type="match status" value="1"/>
</dbReference>
<reference evidence="6 7" key="1">
    <citation type="submission" date="2016-10" db="EMBL/GenBank/DDBJ databases">
        <authorList>
            <person name="Varghese N."/>
            <person name="Submissions S."/>
        </authorList>
    </citation>
    <scope>NUCLEOTIDE SEQUENCE [LARGE SCALE GENOMIC DNA]</scope>
    <source>
        <strain evidence="7">YIM D21,KCTC 23444,ACCC 10710</strain>
    </source>
</reference>
<protein>
    <submittedName>
        <fullName evidence="6">DNA-binding transcriptional regulator of sugar metabolism, DeoR/GlpR family</fullName>
    </submittedName>
</protein>
<evidence type="ECO:0000313" key="6">
    <source>
        <dbReference type="EMBL" id="SFE51597.1"/>
    </source>
</evidence>
<evidence type="ECO:0000256" key="3">
    <source>
        <dbReference type="ARBA" id="ARBA00023125"/>
    </source>
</evidence>
<dbReference type="EMBL" id="FOMS01000010">
    <property type="protein sequence ID" value="SFE51597.1"/>
    <property type="molecule type" value="Genomic_DNA"/>
</dbReference>
<dbReference type="GO" id="GO:0003700">
    <property type="term" value="F:DNA-binding transcription factor activity"/>
    <property type="evidence" value="ECO:0007669"/>
    <property type="project" value="InterPro"/>
</dbReference>
<organism evidence="6 7">
    <name type="scientific">Roseivivax sediminis</name>
    <dbReference type="NCBI Taxonomy" id="936889"/>
    <lineage>
        <taxon>Bacteria</taxon>
        <taxon>Pseudomonadati</taxon>
        <taxon>Pseudomonadota</taxon>
        <taxon>Alphaproteobacteria</taxon>
        <taxon>Rhodobacterales</taxon>
        <taxon>Roseobacteraceae</taxon>
        <taxon>Roseivivax</taxon>
    </lineage>
</organism>
<dbReference type="Gene3D" id="3.40.50.1360">
    <property type="match status" value="1"/>
</dbReference>
<dbReference type="SMART" id="SM01134">
    <property type="entry name" value="DeoRC"/>
    <property type="match status" value="1"/>
</dbReference>
<dbReference type="PROSITE" id="PS51000">
    <property type="entry name" value="HTH_DEOR_2"/>
    <property type="match status" value="1"/>
</dbReference>
<accession>A0A1I2B6J2</accession>
<dbReference type="PANTHER" id="PTHR30363:SF4">
    <property type="entry name" value="GLYCEROL-3-PHOSPHATE REGULON REPRESSOR"/>
    <property type="match status" value="1"/>
</dbReference>
<evidence type="ECO:0000256" key="2">
    <source>
        <dbReference type="ARBA" id="ARBA00023015"/>
    </source>
</evidence>
<evidence type="ECO:0000256" key="1">
    <source>
        <dbReference type="ARBA" id="ARBA00022491"/>
    </source>
</evidence>
<gene>
    <name evidence="6" type="ORF">SAMN04515678_110207</name>
</gene>
<dbReference type="InterPro" id="IPR036388">
    <property type="entry name" value="WH-like_DNA-bd_sf"/>
</dbReference>
<keyword evidence="3 6" id="KW-0238">DNA-binding</keyword>
<sequence>MAERLEPKRLKKADRRRQILLELRLKPHVRVSELAIQFGVTTETVRRDMKELNDAGLLNRAHGGASTAAPALHRDMDERRLERVAERERLGRFAARLVSDGDTIMVDAGTTTMEFARALAFEQRRITAITNSLPVAMMLGQNPAASVRLSPGTYMREEAAVVGPETCEYLGRYNVDACFLGAAGLSEAGVTEAVEGFDAIKRAMMCQSSARRFLIDSGKFGRSHLCRVAQCDEIGTLITDARPAGPLADALRQTGTEVLVTPTNAADVDVKDHSFAGTR</sequence>
<dbReference type="Proteomes" id="UP000325289">
    <property type="component" value="Unassembled WGS sequence"/>
</dbReference>
<dbReference type="PRINTS" id="PR00037">
    <property type="entry name" value="HTHLACR"/>
</dbReference>
<keyword evidence="7" id="KW-1185">Reference proteome</keyword>
<dbReference type="OrthoDB" id="9816363at2"/>
<dbReference type="InterPro" id="IPR037171">
    <property type="entry name" value="NagB/RpiA_transferase-like"/>
</dbReference>
<dbReference type="Gene3D" id="1.10.10.10">
    <property type="entry name" value="Winged helix-like DNA-binding domain superfamily/Winged helix DNA-binding domain"/>
    <property type="match status" value="1"/>
</dbReference>
<dbReference type="RefSeq" id="WP_149756990.1">
    <property type="nucleotide sequence ID" value="NZ_FOMS01000010.1"/>
</dbReference>
<evidence type="ECO:0000313" key="7">
    <source>
        <dbReference type="Proteomes" id="UP000325289"/>
    </source>
</evidence>
<proteinExistence type="predicted"/>
<dbReference type="InterPro" id="IPR014036">
    <property type="entry name" value="DeoR-like_C"/>
</dbReference>